<feature type="non-terminal residue" evidence="2">
    <location>
        <position position="56"/>
    </location>
</feature>
<dbReference type="Pfam" id="PF00364">
    <property type="entry name" value="Biotin_lipoyl"/>
    <property type="match status" value="1"/>
</dbReference>
<name>A0A3D3FZQ3_ACIRA</name>
<comment type="caution">
    <text evidence="2">The sequence shown here is derived from an EMBL/GenBank/DDBJ whole genome shotgun (WGS) entry which is preliminary data.</text>
</comment>
<reference evidence="2 3" key="1">
    <citation type="journal article" date="2018" name="Nat. Biotechnol.">
        <title>A standardized bacterial taxonomy based on genome phylogeny substantially revises the tree of life.</title>
        <authorList>
            <person name="Parks D.H."/>
            <person name="Chuvochina M."/>
            <person name="Waite D.W."/>
            <person name="Rinke C."/>
            <person name="Skarshewski A."/>
            <person name="Chaumeil P.A."/>
            <person name="Hugenholtz P."/>
        </authorList>
    </citation>
    <scope>NUCLEOTIDE SEQUENCE [LARGE SCALE GENOMIC DNA]</scope>
    <source>
        <strain evidence="2">UBA10045</strain>
    </source>
</reference>
<sequence length="56" mass="6284">MSEIKTLEIPKWGLSMEEGTIAQWLIQEGSQFSKGQEICEIETTKIVNVLEAPFDG</sequence>
<dbReference type="EMBL" id="DPXL01000083">
    <property type="protein sequence ID" value="HCM31260.1"/>
    <property type="molecule type" value="Genomic_DNA"/>
</dbReference>
<evidence type="ECO:0000313" key="3">
    <source>
        <dbReference type="Proteomes" id="UP000262257"/>
    </source>
</evidence>
<dbReference type="AlphaFoldDB" id="A0A3D3FZQ3"/>
<organism evidence="2 3">
    <name type="scientific">Acinetobacter radioresistens</name>
    <dbReference type="NCBI Taxonomy" id="40216"/>
    <lineage>
        <taxon>Bacteria</taxon>
        <taxon>Pseudomonadati</taxon>
        <taxon>Pseudomonadota</taxon>
        <taxon>Gammaproteobacteria</taxon>
        <taxon>Moraxellales</taxon>
        <taxon>Moraxellaceae</taxon>
        <taxon>Acinetobacter</taxon>
    </lineage>
</organism>
<dbReference type="PROSITE" id="PS50968">
    <property type="entry name" value="BIOTINYL_LIPOYL"/>
    <property type="match status" value="1"/>
</dbReference>
<dbReference type="InterPro" id="IPR011053">
    <property type="entry name" value="Single_hybrid_motif"/>
</dbReference>
<evidence type="ECO:0000313" key="2">
    <source>
        <dbReference type="EMBL" id="HCM31260.1"/>
    </source>
</evidence>
<protein>
    <submittedName>
        <fullName evidence="2">Diaminohydroxyphosphoribosylaminopyrimidine deaminase</fullName>
    </submittedName>
</protein>
<dbReference type="CDD" id="cd06849">
    <property type="entry name" value="lipoyl_domain"/>
    <property type="match status" value="1"/>
</dbReference>
<dbReference type="Proteomes" id="UP000262257">
    <property type="component" value="Unassembled WGS sequence"/>
</dbReference>
<proteinExistence type="predicted"/>
<feature type="domain" description="Lipoyl-binding" evidence="1">
    <location>
        <begin position="4"/>
        <end position="56"/>
    </location>
</feature>
<accession>A0A3D3FZQ3</accession>
<evidence type="ECO:0000259" key="1">
    <source>
        <dbReference type="PROSITE" id="PS50968"/>
    </source>
</evidence>
<dbReference type="Gene3D" id="2.40.50.100">
    <property type="match status" value="1"/>
</dbReference>
<dbReference type="InterPro" id="IPR000089">
    <property type="entry name" value="Biotin_lipoyl"/>
</dbReference>
<dbReference type="SUPFAM" id="SSF51230">
    <property type="entry name" value="Single hybrid motif"/>
    <property type="match status" value="1"/>
</dbReference>
<gene>
    <name evidence="2" type="ORF">DIC32_06510</name>
</gene>